<evidence type="ECO:0000313" key="2">
    <source>
        <dbReference type="Proteomes" id="UP000229370"/>
    </source>
</evidence>
<sequence>MAYLYLILPKKIAVLTLDQLQKDPTYGGLMEFLNQDVSDEQKKDMGGRGWIQEKIFGEKDEPQYSRHDIEHLTPFSNHLHGKKHGRLFY</sequence>
<reference evidence="2" key="1">
    <citation type="submission" date="2017-09" db="EMBL/GenBank/DDBJ databases">
        <title>Depth-based differentiation of microbial function through sediment-hosted aquifers and enrichment of novel symbionts in the deep terrestrial subsurface.</title>
        <authorList>
            <person name="Probst A.J."/>
            <person name="Ladd B."/>
            <person name="Jarett J.K."/>
            <person name="Geller-Mcgrath D.E."/>
            <person name="Sieber C.M.K."/>
            <person name="Emerson J.B."/>
            <person name="Anantharaman K."/>
            <person name="Thomas B.C."/>
            <person name="Malmstrom R."/>
            <person name="Stieglmeier M."/>
            <person name="Klingl A."/>
            <person name="Woyke T."/>
            <person name="Ryan C.M."/>
            <person name="Banfield J.F."/>
        </authorList>
    </citation>
    <scope>NUCLEOTIDE SEQUENCE [LARGE SCALE GENOMIC DNA]</scope>
</reference>
<protein>
    <submittedName>
        <fullName evidence="1">Uncharacterized protein</fullName>
    </submittedName>
</protein>
<dbReference type="AlphaFoldDB" id="A0A2M8GNX7"/>
<accession>A0A2M8GNX7</accession>
<evidence type="ECO:0000313" key="1">
    <source>
        <dbReference type="EMBL" id="PJC82218.1"/>
    </source>
</evidence>
<gene>
    <name evidence="1" type="ORF">CO007_00605</name>
</gene>
<organism evidence="1 2">
    <name type="scientific">Candidatus Roizmanbacteria bacterium CG_4_8_14_3_um_filter_36_10</name>
    <dbReference type="NCBI Taxonomy" id="1974834"/>
    <lineage>
        <taxon>Bacteria</taxon>
        <taxon>Candidatus Roizmaniibacteriota</taxon>
    </lineage>
</organism>
<dbReference type="Proteomes" id="UP000229370">
    <property type="component" value="Unassembled WGS sequence"/>
</dbReference>
<comment type="caution">
    <text evidence="1">The sequence shown here is derived from an EMBL/GenBank/DDBJ whole genome shotgun (WGS) entry which is preliminary data.</text>
</comment>
<proteinExistence type="predicted"/>
<name>A0A2M8GNX7_9BACT</name>
<dbReference type="EMBL" id="PFQK01000016">
    <property type="protein sequence ID" value="PJC82218.1"/>
    <property type="molecule type" value="Genomic_DNA"/>
</dbReference>